<feature type="region of interest" description="Disordered" evidence="1">
    <location>
        <begin position="287"/>
        <end position="307"/>
    </location>
</feature>
<evidence type="ECO:0000256" key="1">
    <source>
        <dbReference type="SAM" id="MobiDB-lite"/>
    </source>
</evidence>
<dbReference type="Proteomes" id="UP000460435">
    <property type="component" value="Unassembled WGS sequence"/>
</dbReference>
<organism evidence="2 3">
    <name type="scientific">Phytoactinopolyspora mesophila</name>
    <dbReference type="NCBI Taxonomy" id="2650750"/>
    <lineage>
        <taxon>Bacteria</taxon>
        <taxon>Bacillati</taxon>
        <taxon>Actinomycetota</taxon>
        <taxon>Actinomycetes</taxon>
        <taxon>Jiangellales</taxon>
        <taxon>Jiangellaceae</taxon>
        <taxon>Phytoactinopolyspora</taxon>
    </lineage>
</organism>
<accession>A0A7K3M591</accession>
<sequence>MDALGTAQLRERVLAAWAASPARFREDANAEEELALGAYRDRLVVELAQNAADAATRAGVPGRLLLRLDGSTLLAANTGAPLDTAGVEGLSTLRASPKRESETVGRFGVGFAAVLAVTDEPVVVSHSNAVRWSRQDALTLVTGVAELAAEVTSRGTAVPVLRLPFSAEPAQWDVPDGYDTCVILPLRNDAAVAAVREMLGAVDDALLLVLPALTSLTVETDKQSRTLQGTPASIVDAGTGISERQVGRRRWRLAQLTGRAAPELLTDRPVEERARPEWSVTVAVPLDDGTASDPFGPGSVAGPATGGENLDHQSCPAPLPASVPPVVHAPTPTDDSSDLPALVIAGFPLDSTRRRVASGQLTEFLAGQVGAAYARLVASFSTPAALTLVPGPIGASEVDGLLHHAVLDALSRTAFIPAADGRSRLCPAEVTLVEGLPRGTDPGTLAPFVAGLPASGWERPDVLHRLKARVLPLAEFVDGLGSLNLPAAEWRSIYTALDGADLESLGALPVPLSDGRLVRGPRGVLLPGDIDPERLEPFQLRVVHPEAAHPLLARLGASEANAAAVLRDPAVRAAVEHAMDEDNTALADAVLHLVAASGLTHQDEPWVAQLPLRDETGEPAPAGDLLLPGVRLLDVLDADPAEYAVAADFAERHGIEVLRAAGVRGGFAIVRESDITLDPDLWHNLDDEDSWVRSTLDALQSTGFPPLIVEFAGVSDLDLVRPSAWPDVLSWLAADPETRAAIVAPMHVVTDDGARHALESYTAWWLRKHATIAGKHLDELCTSDADPIVRRLLTPVSRESIDIDDGFASAIGMARVLSDIPGEVLLNRLGDEALTMPSAELAQVYAELAGRDSNALASPRRVRVPDGTGSRVVDAGDAVVCDGPHWLQLDLPAVIPGSAGLADVLDVDLASEVYSTGPLRTGQVRAVPDVALALLPAAPDNYIEHDDLIVGGRSVDWWFHDGAVHAATMDGLARGLAWSAGAWPARWLLAQALEDPEAVASLLAEESFGAAPA</sequence>
<evidence type="ECO:0000313" key="2">
    <source>
        <dbReference type="EMBL" id="NDL58207.1"/>
    </source>
</evidence>
<name>A0A7K3M591_9ACTN</name>
<evidence type="ECO:0000313" key="3">
    <source>
        <dbReference type="Proteomes" id="UP000460435"/>
    </source>
</evidence>
<gene>
    <name evidence="2" type="ORF">F7O44_14110</name>
</gene>
<keyword evidence="3" id="KW-1185">Reference proteome</keyword>
<dbReference type="RefSeq" id="WP_162450882.1">
    <property type="nucleotide sequence ID" value="NZ_WLZY01000004.1"/>
</dbReference>
<proteinExistence type="predicted"/>
<dbReference type="AlphaFoldDB" id="A0A7K3M591"/>
<dbReference type="SUPFAM" id="SSF55874">
    <property type="entry name" value="ATPase domain of HSP90 chaperone/DNA topoisomerase II/histidine kinase"/>
    <property type="match status" value="1"/>
</dbReference>
<dbReference type="InterPro" id="IPR036890">
    <property type="entry name" value="HATPase_C_sf"/>
</dbReference>
<reference evidence="2 3" key="1">
    <citation type="submission" date="2019-11" db="EMBL/GenBank/DDBJ databases">
        <authorList>
            <person name="Li X.-J."/>
            <person name="Feng X.-M."/>
        </authorList>
    </citation>
    <scope>NUCLEOTIDE SEQUENCE [LARGE SCALE GENOMIC DNA]</scope>
    <source>
        <strain evidence="2 3">XMNu-373</strain>
    </source>
</reference>
<dbReference type="NCBIfam" id="NF047352">
    <property type="entry name" value="P_loop_sacsin"/>
    <property type="match status" value="1"/>
</dbReference>
<comment type="caution">
    <text evidence="2">The sequence shown here is derived from an EMBL/GenBank/DDBJ whole genome shotgun (WGS) entry which is preliminary data.</text>
</comment>
<protein>
    <submittedName>
        <fullName evidence="2">Molecular chaperone Hsp90</fullName>
    </submittedName>
</protein>
<dbReference type="EMBL" id="WLZY01000004">
    <property type="protein sequence ID" value="NDL58207.1"/>
    <property type="molecule type" value="Genomic_DNA"/>
</dbReference>